<reference evidence="17 18" key="1">
    <citation type="submission" date="2018-10" db="EMBL/GenBank/DDBJ databases">
        <title>Fifty Aureobasidium pullulans genomes reveal a recombining polyextremotolerant generalist.</title>
        <authorList>
            <person name="Gostincar C."/>
            <person name="Turk M."/>
            <person name="Zajc J."/>
            <person name="Gunde-Cimerman N."/>
        </authorList>
    </citation>
    <scope>NUCLEOTIDE SEQUENCE [LARGE SCALE GENOMIC DNA]</scope>
    <source>
        <strain evidence="15 18">EXF-10751</strain>
        <strain evidence="16 17">EXF-9785</strain>
    </source>
</reference>
<comment type="function">
    <text evidence="9">Pyrophosphatase that hydrolyzes the non-canonical purine nucleotides inosine triphosphate (ITP), deoxyinosine triphosphate (dITP) as well as 2'-deoxy-N-6-hydroxylaminopurine triphosphate (dHAPTP) and xanthosine 5'-triphosphate (XTP) to their respective monophosphate derivatives. The enzyme does not distinguish between the deoxy- and ribose forms. Probably excludes non-canonical purines from RNA and DNA precursor pools, thus preventing their incorporation into RNA and DNA and avoiding chromosomal lesions.</text>
</comment>
<keyword evidence="3 13" id="KW-0479">Metal-binding</keyword>
<dbReference type="GO" id="GO:0000166">
    <property type="term" value="F:nucleotide binding"/>
    <property type="evidence" value="ECO:0007669"/>
    <property type="project" value="UniProtKB-KW"/>
</dbReference>
<evidence type="ECO:0000256" key="2">
    <source>
        <dbReference type="ARBA" id="ARBA00022490"/>
    </source>
</evidence>
<dbReference type="InterPro" id="IPR002637">
    <property type="entry name" value="RdgB/HAM1"/>
</dbReference>
<dbReference type="PANTHER" id="PTHR11067">
    <property type="entry name" value="INOSINE TRIPHOSPHATE PYROPHOSPHATASE/HAM1 PROTEIN"/>
    <property type="match status" value="1"/>
</dbReference>
<comment type="subcellular location">
    <subcellularLocation>
        <location evidence="13">Cytoplasm</location>
    </subcellularLocation>
    <subcellularLocation>
        <location evidence="13">Nucleus</location>
    </subcellularLocation>
</comment>
<comment type="function">
    <text evidence="13">Pyrophosphatase that hydrolyzes non-canonical purine nucleotides such as inosine triphosphate (ITP), deoxyinosine triphosphate (dITP) or xanthosine 5'-triphosphate (XTP) to their respective monophosphate derivatives. The enzyme does not distinguish between the deoxy- and ribose forms. Probably excludes non-canonical purines from RNA and DNA precursor pools, thus preventing their incorporation into RNA and DNA and avoiding chromosomal lesions.</text>
</comment>
<dbReference type="GO" id="GO:0035870">
    <property type="term" value="F:dITP diphosphatase activity"/>
    <property type="evidence" value="ECO:0007669"/>
    <property type="project" value="UniProtKB-UniRule"/>
</dbReference>
<comment type="similarity">
    <text evidence="1 13 14">Belongs to the HAM1 NTPase family.</text>
</comment>
<comment type="subunit">
    <text evidence="13">Homodimer.</text>
</comment>
<accession>A0A4S8ZNS6</accession>
<keyword evidence="6 13" id="KW-0460">Magnesium</keyword>
<dbReference type="GO" id="GO:0005634">
    <property type="term" value="C:nucleus"/>
    <property type="evidence" value="ECO:0007669"/>
    <property type="project" value="UniProtKB-SubCell"/>
</dbReference>
<evidence type="ECO:0000256" key="12">
    <source>
        <dbReference type="ARBA" id="ARBA00093271"/>
    </source>
</evidence>
<gene>
    <name evidence="16" type="ORF">D6D10_02607</name>
    <name evidence="15" type="ORF">D6D20_00350</name>
</gene>
<evidence type="ECO:0000313" key="17">
    <source>
        <dbReference type="Proteomes" id="UP000308953"/>
    </source>
</evidence>
<feature type="binding site" evidence="13">
    <location>
        <begin position="176"/>
        <end position="177"/>
    </location>
    <ligand>
        <name>ITP</name>
        <dbReference type="ChEBI" id="CHEBI:61402"/>
    </ligand>
</feature>
<feature type="binding site" evidence="13">
    <location>
        <begin position="74"/>
        <end position="75"/>
    </location>
    <ligand>
        <name>ITP</name>
        <dbReference type="ChEBI" id="CHEBI:61402"/>
    </ligand>
</feature>
<evidence type="ECO:0000256" key="3">
    <source>
        <dbReference type="ARBA" id="ARBA00022723"/>
    </source>
</evidence>
<dbReference type="EC" id="3.6.1.66" evidence="13"/>
<organism evidence="15 18">
    <name type="scientific">Aureobasidium pullulans</name>
    <name type="common">Black yeast</name>
    <name type="synonym">Pullularia pullulans</name>
    <dbReference type="NCBI Taxonomy" id="5580"/>
    <lineage>
        <taxon>Eukaryota</taxon>
        <taxon>Fungi</taxon>
        <taxon>Dikarya</taxon>
        <taxon>Ascomycota</taxon>
        <taxon>Pezizomycotina</taxon>
        <taxon>Dothideomycetes</taxon>
        <taxon>Dothideomycetidae</taxon>
        <taxon>Dothideales</taxon>
        <taxon>Saccotheciaceae</taxon>
        <taxon>Aureobasidium</taxon>
    </lineage>
</organism>
<dbReference type="AlphaFoldDB" id="A0A4S8ZNS6"/>
<dbReference type="GO" id="GO:0036222">
    <property type="term" value="F:XTP diphosphatase activity"/>
    <property type="evidence" value="ECO:0007669"/>
    <property type="project" value="UniProtKB-UniRule"/>
</dbReference>
<dbReference type="InterPro" id="IPR029001">
    <property type="entry name" value="ITPase-like_fam"/>
</dbReference>
<dbReference type="CDD" id="cd00515">
    <property type="entry name" value="HAM1"/>
    <property type="match status" value="1"/>
</dbReference>
<feature type="binding site" evidence="13">
    <location>
        <begin position="17"/>
        <end position="22"/>
    </location>
    <ligand>
        <name>ITP</name>
        <dbReference type="ChEBI" id="CHEBI:61402"/>
    </ligand>
</feature>
<comment type="catalytic activity">
    <reaction evidence="11">
        <text>dITP + H2O = dIMP + diphosphate + H(+)</text>
        <dbReference type="Rhea" id="RHEA:28342"/>
        <dbReference type="ChEBI" id="CHEBI:15377"/>
        <dbReference type="ChEBI" id="CHEBI:15378"/>
        <dbReference type="ChEBI" id="CHEBI:33019"/>
        <dbReference type="ChEBI" id="CHEBI:61194"/>
        <dbReference type="ChEBI" id="CHEBI:61382"/>
        <dbReference type="EC" id="3.6.1.66"/>
    </reaction>
    <physiologicalReaction direction="left-to-right" evidence="11">
        <dbReference type="Rhea" id="RHEA:28343"/>
    </physiologicalReaction>
</comment>
<dbReference type="HAMAP" id="MF_03148">
    <property type="entry name" value="HAM1_NTPase"/>
    <property type="match status" value="1"/>
</dbReference>
<comment type="caution">
    <text evidence="15">The sequence shown here is derived from an EMBL/GenBank/DDBJ whole genome shotgun (WGS) entry which is preliminary data.</text>
</comment>
<dbReference type="FunFam" id="3.90.950.10:FF:000003">
    <property type="entry name" value="Inosine triphosphate pyrophosphatase"/>
    <property type="match status" value="1"/>
</dbReference>
<name>A0A4S8ZNS6_AURPU</name>
<evidence type="ECO:0000256" key="14">
    <source>
        <dbReference type="RuleBase" id="RU003781"/>
    </source>
</evidence>
<evidence type="ECO:0000313" key="15">
    <source>
        <dbReference type="EMBL" id="THW67683.1"/>
    </source>
</evidence>
<evidence type="ECO:0000256" key="9">
    <source>
        <dbReference type="ARBA" id="ARBA00054940"/>
    </source>
</evidence>
<evidence type="ECO:0000256" key="6">
    <source>
        <dbReference type="ARBA" id="ARBA00022842"/>
    </source>
</evidence>
<comment type="catalytic activity">
    <reaction evidence="13">
        <text>XTP + H2O = XMP + diphosphate + H(+)</text>
        <dbReference type="Rhea" id="RHEA:28610"/>
        <dbReference type="ChEBI" id="CHEBI:15377"/>
        <dbReference type="ChEBI" id="CHEBI:15378"/>
        <dbReference type="ChEBI" id="CHEBI:33019"/>
        <dbReference type="ChEBI" id="CHEBI:57464"/>
        <dbReference type="ChEBI" id="CHEBI:61314"/>
        <dbReference type="EC" id="3.6.1.66"/>
    </reaction>
</comment>
<dbReference type="Proteomes" id="UP000310421">
    <property type="component" value="Unassembled WGS sequence"/>
</dbReference>
<evidence type="ECO:0000256" key="7">
    <source>
        <dbReference type="ARBA" id="ARBA00023080"/>
    </source>
</evidence>
<protein>
    <recommendedName>
        <fullName evidence="13">Inosine triphosphate pyrophosphatase</fullName>
        <shortName evidence="13">ITPase</shortName>
        <shortName evidence="13">Inosine triphosphatase</shortName>
        <ecNumber evidence="13">3.6.1.66</ecNumber>
    </recommendedName>
    <alternativeName>
        <fullName evidence="13">Non-canonical purine NTP pyrophosphatase</fullName>
    </alternativeName>
    <alternativeName>
        <fullName evidence="13">Non-standard purine NTP pyrophosphatase</fullName>
    </alternativeName>
    <alternativeName>
        <fullName evidence="13">Nucleoside-triphosphate diphosphatase</fullName>
    </alternativeName>
    <alternativeName>
        <fullName evidence="13">Nucleoside-triphosphate pyrophosphatase</fullName>
        <shortName evidence="13">NTPase</shortName>
    </alternativeName>
    <alternativeName>
        <fullName evidence="13">XTP/dITP diphosphatase</fullName>
    </alternativeName>
</protein>
<dbReference type="PANTHER" id="PTHR11067:SF9">
    <property type="entry name" value="INOSINE TRIPHOSPHATE PYROPHOSPHATASE"/>
    <property type="match status" value="1"/>
</dbReference>
<evidence type="ECO:0000313" key="18">
    <source>
        <dbReference type="Proteomes" id="UP000310421"/>
    </source>
</evidence>
<dbReference type="InterPro" id="IPR027502">
    <property type="entry name" value="ITPase"/>
</dbReference>
<evidence type="ECO:0000256" key="10">
    <source>
        <dbReference type="ARBA" id="ARBA00093218"/>
    </source>
</evidence>
<feature type="binding site" evidence="13">
    <location>
        <position position="74"/>
    </location>
    <ligand>
        <name>Mg(2+)</name>
        <dbReference type="ChEBI" id="CHEBI:18420"/>
    </ligand>
</feature>
<dbReference type="Gene3D" id="3.90.950.10">
    <property type="match status" value="1"/>
</dbReference>
<dbReference type="GO" id="GO:0036220">
    <property type="term" value="F:ITP diphosphatase activity"/>
    <property type="evidence" value="ECO:0007669"/>
    <property type="project" value="UniProtKB-UniRule"/>
</dbReference>
<feature type="binding site" evidence="13">
    <location>
        <begin position="150"/>
        <end position="153"/>
    </location>
    <ligand>
        <name>ITP</name>
        <dbReference type="ChEBI" id="CHEBI:61402"/>
    </ligand>
</feature>
<comment type="catalytic activity">
    <reaction evidence="10">
        <text>ITP + H2O = IMP + diphosphate + H(+)</text>
        <dbReference type="Rhea" id="RHEA:29399"/>
        <dbReference type="ChEBI" id="CHEBI:15377"/>
        <dbReference type="ChEBI" id="CHEBI:15378"/>
        <dbReference type="ChEBI" id="CHEBI:33019"/>
        <dbReference type="ChEBI" id="CHEBI:58053"/>
        <dbReference type="ChEBI" id="CHEBI:61402"/>
        <dbReference type="EC" id="3.6.1.66"/>
    </reaction>
    <physiologicalReaction direction="left-to-right" evidence="10">
        <dbReference type="Rhea" id="RHEA:29400"/>
    </physiologicalReaction>
</comment>
<evidence type="ECO:0000256" key="4">
    <source>
        <dbReference type="ARBA" id="ARBA00022741"/>
    </source>
</evidence>
<evidence type="ECO:0000256" key="1">
    <source>
        <dbReference type="ARBA" id="ARBA00008023"/>
    </source>
</evidence>
<keyword evidence="13" id="KW-0539">Nucleus</keyword>
<keyword evidence="8 13" id="KW-0464">Manganese</keyword>
<comment type="catalytic activity">
    <reaction evidence="12">
        <text>N(6)-hydroxy-dATP + H2O = N(6)-hydroxy-dAMP + diphosphate + H(+)</text>
        <dbReference type="Rhea" id="RHEA:83971"/>
        <dbReference type="ChEBI" id="CHEBI:15377"/>
        <dbReference type="ChEBI" id="CHEBI:15378"/>
        <dbReference type="ChEBI" id="CHEBI:33019"/>
        <dbReference type="ChEBI" id="CHEBI:233529"/>
        <dbReference type="ChEBI" id="CHEBI:233530"/>
    </reaction>
    <physiologicalReaction direction="left-to-right" evidence="12">
        <dbReference type="Rhea" id="RHEA:83972"/>
    </physiologicalReaction>
</comment>
<dbReference type="GO" id="GO:0046872">
    <property type="term" value="F:metal ion binding"/>
    <property type="evidence" value="ECO:0007669"/>
    <property type="project" value="UniProtKB-KW"/>
</dbReference>
<dbReference type="Pfam" id="PF01725">
    <property type="entry name" value="Ham1p_like"/>
    <property type="match status" value="1"/>
</dbReference>
<sequence>MIFQFAAMAPKQLNFITGNKNKLAEVQAILAPTGVDLSNQSVDLLEIQGTIEEISKDKCRRAADTVGGPVLVEDTCLCFDAFDELPGPYVKWFMQSLGVKQFHKLLAGFEDKGAQAVCTFAYSEGPGHEPIVFQGRTKGKIVEARGPTDFGWDACFEYEGQTYAEMAKVEKNKISHRGKALAKLTEWLNAHTE</sequence>
<evidence type="ECO:0000313" key="16">
    <source>
        <dbReference type="EMBL" id="THX41546.1"/>
    </source>
</evidence>
<evidence type="ECO:0000256" key="11">
    <source>
        <dbReference type="ARBA" id="ARBA00093255"/>
    </source>
</evidence>
<dbReference type="EMBL" id="QZAV01000032">
    <property type="protein sequence ID" value="THX41546.1"/>
    <property type="molecule type" value="Genomic_DNA"/>
</dbReference>
<keyword evidence="7 13" id="KW-0546">Nucleotide metabolism</keyword>
<comment type="cofactor">
    <cofactor evidence="13">
        <name>Mg(2+)</name>
        <dbReference type="ChEBI" id="CHEBI:18420"/>
    </cofactor>
    <cofactor evidence="13">
        <name>Mn(2+)</name>
        <dbReference type="ChEBI" id="CHEBI:29035"/>
    </cofactor>
    <text evidence="13">Binds 1 divalent metal cation per subunit; can use either Mg(2+) or Mn(2+).</text>
</comment>
<keyword evidence="4 13" id="KW-0547">Nucleotide-binding</keyword>
<keyword evidence="2 13" id="KW-0963">Cytoplasm</keyword>
<evidence type="ECO:0000256" key="8">
    <source>
        <dbReference type="ARBA" id="ARBA00023211"/>
    </source>
</evidence>
<evidence type="ECO:0000256" key="5">
    <source>
        <dbReference type="ARBA" id="ARBA00022801"/>
    </source>
</evidence>
<feature type="binding site" evidence="13">
    <location>
        <position position="58"/>
    </location>
    <ligand>
        <name>ITP</name>
        <dbReference type="ChEBI" id="CHEBI:61402"/>
    </ligand>
</feature>
<dbReference type="SUPFAM" id="SSF52972">
    <property type="entry name" value="ITPase-like"/>
    <property type="match status" value="1"/>
</dbReference>
<dbReference type="NCBIfam" id="TIGR00042">
    <property type="entry name" value="RdgB/HAM1 family non-canonical purine NTP pyrophosphatase"/>
    <property type="match status" value="1"/>
</dbReference>
<dbReference type="Proteomes" id="UP000308953">
    <property type="component" value="Unassembled WGS sequence"/>
</dbReference>
<dbReference type="GO" id="GO:0009204">
    <property type="term" value="P:deoxyribonucleoside triphosphate catabolic process"/>
    <property type="evidence" value="ECO:0007669"/>
    <property type="project" value="UniProtKB-UniRule"/>
</dbReference>
<evidence type="ECO:0000256" key="13">
    <source>
        <dbReference type="HAMAP-Rule" id="MF_03148"/>
    </source>
</evidence>
<dbReference type="EMBL" id="QZAN01000002">
    <property type="protein sequence ID" value="THW67683.1"/>
    <property type="molecule type" value="Genomic_DNA"/>
</dbReference>
<proteinExistence type="inferred from homology"/>
<dbReference type="GO" id="GO:0005737">
    <property type="term" value="C:cytoplasm"/>
    <property type="evidence" value="ECO:0007669"/>
    <property type="project" value="UniProtKB-SubCell"/>
</dbReference>
<feature type="binding site" evidence="13">
    <location>
        <position position="46"/>
    </location>
    <ligand>
        <name>Mg(2+)</name>
        <dbReference type="ChEBI" id="CHEBI:18420"/>
    </ligand>
</feature>
<keyword evidence="5 13" id="KW-0378">Hydrolase</keyword>
<feature type="binding site" evidence="13">
    <location>
        <position position="171"/>
    </location>
    <ligand>
        <name>ITP</name>
        <dbReference type="ChEBI" id="CHEBI:61402"/>
    </ligand>
</feature>
<dbReference type="GO" id="GO:0009117">
    <property type="term" value="P:nucleotide metabolic process"/>
    <property type="evidence" value="ECO:0007669"/>
    <property type="project" value="UniProtKB-KW"/>
</dbReference>